<evidence type="ECO:0000256" key="1">
    <source>
        <dbReference type="SAM" id="SignalP"/>
    </source>
</evidence>
<accession>A0A8J4V5Z4</accession>
<name>A0A8J4V5Z4_9MYCE</name>
<evidence type="ECO:0000313" key="2">
    <source>
        <dbReference type="EMBL" id="KAF2075317.1"/>
    </source>
</evidence>
<comment type="caution">
    <text evidence="2">The sequence shown here is derived from an EMBL/GenBank/DDBJ whole genome shotgun (WGS) entry which is preliminary data.</text>
</comment>
<sequence length="307" mass="34007">MKSITICLLLALCAYYINARTILGYGDLAANNIYTIDNVNNIKYSKAYDPQPQFMLAFGGLATNASYSFNAVYTNGDQTMTWGLVNFMKGTITDLSTIHNAYPVNGLSGLSLYVGNGTLYYLGSQKTSGGNQIDFIQSNFHTKDQTTLPITISAYPAQGIYDFTSGADYFVVTITNSNQYECFWVDVITNQVIQNVVLPATSFVDSKFQIFAYQRNLYIVKSDMAGKYVEVYIVDWTNQALNLYARVQVPNQPISLQVSVIANYLAIFSTGRNDQTPTIPLINLSSSLVTDFLTGLSVSNADTYFIF</sequence>
<evidence type="ECO:0000313" key="3">
    <source>
        <dbReference type="Proteomes" id="UP000695562"/>
    </source>
</evidence>
<dbReference type="Proteomes" id="UP000695562">
    <property type="component" value="Unassembled WGS sequence"/>
</dbReference>
<dbReference type="EMBL" id="AJWJ01000105">
    <property type="protein sequence ID" value="KAF2075317.1"/>
    <property type="molecule type" value="Genomic_DNA"/>
</dbReference>
<keyword evidence="3" id="KW-1185">Reference proteome</keyword>
<feature type="chain" id="PRO_5035298961" evidence="1">
    <location>
        <begin position="20"/>
        <end position="307"/>
    </location>
</feature>
<keyword evidence="1" id="KW-0732">Signal</keyword>
<protein>
    <submittedName>
        <fullName evidence="2">Uncharacterized protein</fullName>
    </submittedName>
</protein>
<organism evidence="2 3">
    <name type="scientific">Polysphondylium violaceum</name>
    <dbReference type="NCBI Taxonomy" id="133409"/>
    <lineage>
        <taxon>Eukaryota</taxon>
        <taxon>Amoebozoa</taxon>
        <taxon>Evosea</taxon>
        <taxon>Eumycetozoa</taxon>
        <taxon>Dictyostelia</taxon>
        <taxon>Dictyosteliales</taxon>
        <taxon>Dictyosteliaceae</taxon>
        <taxon>Polysphondylium</taxon>
    </lineage>
</organism>
<proteinExistence type="predicted"/>
<feature type="signal peptide" evidence="1">
    <location>
        <begin position="1"/>
        <end position="19"/>
    </location>
</feature>
<reference evidence="2" key="1">
    <citation type="submission" date="2020-01" db="EMBL/GenBank/DDBJ databases">
        <title>Development of genomics and gene disruption for Polysphondylium violaceum indicates a role for the polyketide synthase stlB in stalk morphogenesis.</title>
        <authorList>
            <person name="Narita B."/>
            <person name="Kawabe Y."/>
            <person name="Kin K."/>
            <person name="Saito T."/>
            <person name="Gibbs R."/>
            <person name="Kuspa A."/>
            <person name="Muzny D."/>
            <person name="Queller D."/>
            <person name="Richards S."/>
            <person name="Strassman J."/>
            <person name="Sucgang R."/>
            <person name="Worley K."/>
            <person name="Schaap P."/>
        </authorList>
    </citation>
    <scope>NUCLEOTIDE SEQUENCE</scope>
    <source>
        <strain evidence="2">QSvi11</strain>
    </source>
</reference>
<gene>
    <name evidence="2" type="ORF">CYY_003394</name>
</gene>
<dbReference type="AlphaFoldDB" id="A0A8J4V5Z4"/>